<keyword evidence="2" id="KW-1185">Reference proteome</keyword>
<dbReference type="Proteomes" id="UP001285908">
    <property type="component" value="Unassembled WGS sequence"/>
</dbReference>
<dbReference type="RefSeq" id="XP_062696827.1">
    <property type="nucleotide sequence ID" value="XM_062838529.1"/>
</dbReference>
<evidence type="ECO:0000313" key="2">
    <source>
        <dbReference type="Proteomes" id="UP001285908"/>
    </source>
</evidence>
<evidence type="ECO:0000313" key="1">
    <source>
        <dbReference type="EMBL" id="KAK3499194.1"/>
    </source>
</evidence>
<reference evidence="1 2" key="1">
    <citation type="journal article" date="2023" name="Mol. Phylogenet. Evol.">
        <title>Genome-scale phylogeny and comparative genomics of the fungal order Sordariales.</title>
        <authorList>
            <person name="Hensen N."/>
            <person name="Bonometti L."/>
            <person name="Westerberg I."/>
            <person name="Brannstrom I.O."/>
            <person name="Guillou S."/>
            <person name="Cros-Aarteil S."/>
            <person name="Calhoun S."/>
            <person name="Haridas S."/>
            <person name="Kuo A."/>
            <person name="Mondo S."/>
            <person name="Pangilinan J."/>
            <person name="Riley R."/>
            <person name="LaButti K."/>
            <person name="Andreopoulos B."/>
            <person name="Lipzen A."/>
            <person name="Chen C."/>
            <person name="Yan M."/>
            <person name="Daum C."/>
            <person name="Ng V."/>
            <person name="Clum A."/>
            <person name="Steindorff A."/>
            <person name="Ohm R.A."/>
            <person name="Martin F."/>
            <person name="Silar P."/>
            <person name="Natvig D.O."/>
            <person name="Lalanne C."/>
            <person name="Gautier V."/>
            <person name="Ament-Velasquez S.L."/>
            <person name="Kruys A."/>
            <person name="Hutchinson M.I."/>
            <person name="Powell A.J."/>
            <person name="Barry K."/>
            <person name="Miller A.N."/>
            <person name="Grigoriev I.V."/>
            <person name="Debuchy R."/>
            <person name="Gladieux P."/>
            <person name="Hiltunen Thoren M."/>
            <person name="Johannesson H."/>
        </authorList>
    </citation>
    <scope>NUCLEOTIDE SEQUENCE [LARGE SCALE GENOMIC DNA]</scope>
    <source>
        <strain evidence="1 2">FGSC 10403</strain>
    </source>
</reference>
<sequence>MPPHGGTRRHITYACGSRGVIVFSRSHRRESAFTAHLLQCEQSHRLVTLGLASLCDRRRCLVGWQLAWLAVMIHSDGHVVGGGLVKFS</sequence>
<organism evidence="1 2">
    <name type="scientific">Neurospora hispaniola</name>
    <dbReference type="NCBI Taxonomy" id="588809"/>
    <lineage>
        <taxon>Eukaryota</taxon>
        <taxon>Fungi</taxon>
        <taxon>Dikarya</taxon>
        <taxon>Ascomycota</taxon>
        <taxon>Pezizomycotina</taxon>
        <taxon>Sordariomycetes</taxon>
        <taxon>Sordariomycetidae</taxon>
        <taxon>Sordariales</taxon>
        <taxon>Sordariaceae</taxon>
        <taxon>Neurospora</taxon>
    </lineage>
</organism>
<dbReference type="AlphaFoldDB" id="A0AAJ0MV05"/>
<name>A0AAJ0MV05_9PEZI</name>
<protein>
    <submittedName>
        <fullName evidence="1">Uncharacterized protein</fullName>
    </submittedName>
</protein>
<comment type="caution">
    <text evidence="1">The sequence shown here is derived from an EMBL/GenBank/DDBJ whole genome shotgun (WGS) entry which is preliminary data.</text>
</comment>
<accession>A0AAJ0MV05</accession>
<proteinExistence type="predicted"/>
<dbReference type="EMBL" id="JAULSX010000001">
    <property type="protein sequence ID" value="KAK3499194.1"/>
    <property type="molecule type" value="Genomic_DNA"/>
</dbReference>
<dbReference type="GeneID" id="87876151"/>
<gene>
    <name evidence="1" type="ORF">B0T23DRAFT_400837</name>
</gene>